<name>A0ABW2KV80_9PROT</name>
<evidence type="ECO:0000313" key="3">
    <source>
        <dbReference type="Proteomes" id="UP001596456"/>
    </source>
</evidence>
<proteinExistence type="predicted"/>
<evidence type="ECO:0000259" key="1">
    <source>
        <dbReference type="Pfam" id="PF22262"/>
    </source>
</evidence>
<protein>
    <submittedName>
        <fullName evidence="2">DUF6950 family protein</fullName>
    </submittedName>
</protein>
<organism evidence="2 3">
    <name type="scientific">Rhodocista pekingensis</name>
    <dbReference type="NCBI Taxonomy" id="201185"/>
    <lineage>
        <taxon>Bacteria</taxon>
        <taxon>Pseudomonadati</taxon>
        <taxon>Pseudomonadota</taxon>
        <taxon>Alphaproteobacteria</taxon>
        <taxon>Rhodospirillales</taxon>
        <taxon>Azospirillaceae</taxon>
        <taxon>Rhodocista</taxon>
    </lineage>
</organism>
<gene>
    <name evidence="2" type="ORF">ACFQPS_07970</name>
</gene>
<feature type="domain" description="DUF6950" evidence="1">
    <location>
        <begin position="2"/>
        <end position="138"/>
    </location>
</feature>
<comment type="caution">
    <text evidence="2">The sequence shown here is derived from an EMBL/GenBank/DDBJ whole genome shotgun (WGS) entry which is preliminary data.</text>
</comment>
<dbReference type="EMBL" id="JBHTCM010000009">
    <property type="protein sequence ID" value="MFC7333096.1"/>
    <property type="molecule type" value="Genomic_DNA"/>
</dbReference>
<dbReference type="InterPro" id="IPR053802">
    <property type="entry name" value="DUF6950"/>
</dbReference>
<dbReference type="RefSeq" id="WP_377357953.1">
    <property type="nucleotide sequence ID" value="NZ_JBHTCM010000009.1"/>
</dbReference>
<evidence type="ECO:0000313" key="2">
    <source>
        <dbReference type="EMBL" id="MFC7333096.1"/>
    </source>
</evidence>
<sequence length="139" mass="15140">MTRLRDWPERLDRLVEDARHNTFTWGLFDCCLFAADAVSAVTGIDPAASWRGAYADARTATRLLARRGGLEAMAADIARRHGWPGVPPAFLGRGDVALVRLEEDRHALAVCLGAALVLPAQRGLAARDRTHALSGWRIG</sequence>
<keyword evidence="3" id="KW-1185">Reference proteome</keyword>
<dbReference type="Proteomes" id="UP001596456">
    <property type="component" value="Unassembled WGS sequence"/>
</dbReference>
<accession>A0ABW2KV80</accession>
<reference evidence="3" key="1">
    <citation type="journal article" date="2019" name="Int. J. Syst. Evol. Microbiol.">
        <title>The Global Catalogue of Microorganisms (GCM) 10K type strain sequencing project: providing services to taxonomists for standard genome sequencing and annotation.</title>
        <authorList>
            <consortium name="The Broad Institute Genomics Platform"/>
            <consortium name="The Broad Institute Genome Sequencing Center for Infectious Disease"/>
            <person name="Wu L."/>
            <person name="Ma J."/>
        </authorList>
    </citation>
    <scope>NUCLEOTIDE SEQUENCE [LARGE SCALE GENOMIC DNA]</scope>
    <source>
        <strain evidence="3">CGMCC 1.16275</strain>
    </source>
</reference>
<dbReference type="Pfam" id="PF22262">
    <property type="entry name" value="DUF6950"/>
    <property type="match status" value="1"/>
</dbReference>